<accession>A0ABQ5TR70</accession>
<protein>
    <recommendedName>
        <fullName evidence="3">DNA-binding protein</fullName>
    </recommendedName>
</protein>
<proteinExistence type="predicted"/>
<evidence type="ECO:0000313" key="2">
    <source>
        <dbReference type="Proteomes" id="UP001275436"/>
    </source>
</evidence>
<keyword evidence="2" id="KW-1185">Reference proteome</keyword>
<organism evidence="1 2">
    <name type="scientific">Oceanobacillus kimchii</name>
    <dbReference type="NCBI Taxonomy" id="746691"/>
    <lineage>
        <taxon>Bacteria</taxon>
        <taxon>Bacillati</taxon>
        <taxon>Bacillota</taxon>
        <taxon>Bacilli</taxon>
        <taxon>Bacillales</taxon>
        <taxon>Bacillaceae</taxon>
        <taxon>Oceanobacillus</taxon>
    </lineage>
</organism>
<reference evidence="1 2" key="1">
    <citation type="submission" date="2023-02" db="EMBL/GenBank/DDBJ databases">
        <title>Oceanobacillus kimchii IFOP_LL358 isolated form Alexandrium catenella lab strain.</title>
        <authorList>
            <person name="Gajardo G."/>
            <person name="Ueki S."/>
            <person name="Maruyama F."/>
        </authorList>
    </citation>
    <scope>NUCLEOTIDE SEQUENCE [LARGE SCALE GENOMIC DNA]</scope>
    <source>
        <strain evidence="1 2">IFOP_LL358</strain>
    </source>
</reference>
<dbReference type="Proteomes" id="UP001275436">
    <property type="component" value="Unassembled WGS sequence"/>
</dbReference>
<evidence type="ECO:0000313" key="1">
    <source>
        <dbReference type="EMBL" id="GLO68474.1"/>
    </source>
</evidence>
<dbReference type="EMBL" id="BSKO01000002">
    <property type="protein sequence ID" value="GLO68474.1"/>
    <property type="molecule type" value="Genomic_DNA"/>
</dbReference>
<dbReference type="RefSeq" id="WP_317958693.1">
    <property type="nucleotide sequence ID" value="NZ_BSKO01000002.1"/>
</dbReference>
<comment type="caution">
    <text evidence="1">The sequence shown here is derived from an EMBL/GenBank/DDBJ whole genome shotgun (WGS) entry which is preliminary data.</text>
</comment>
<sequence length="69" mass="8091">MSNIEETKYYYGLKEFADISNEYGINTSTEKLSVYRRRGLLPVPTVMIGTKAGWTKEQIESWIKDKKQR</sequence>
<gene>
    <name evidence="1" type="ORF">MACH08_42580</name>
</gene>
<name>A0ABQ5TR70_9BACI</name>
<evidence type="ECO:0008006" key="3">
    <source>
        <dbReference type="Google" id="ProtNLM"/>
    </source>
</evidence>